<accession>A0A345ZCS0</accession>
<evidence type="ECO:0000313" key="1">
    <source>
        <dbReference type="EMBL" id="AXK61087.1"/>
    </source>
</evidence>
<gene>
    <name evidence="1" type="ORF">C0J27_05140</name>
</gene>
<dbReference type="RefSeq" id="WP_115586102.1">
    <property type="nucleotide sequence ID" value="NZ_CP025544.1"/>
</dbReference>
<dbReference type="PANTHER" id="PTHR42892:SF1">
    <property type="entry name" value="GLUCOSAMINE-6-PHOSPHATE ISOMERASE"/>
    <property type="match status" value="1"/>
</dbReference>
<dbReference type="InterPro" id="IPR052960">
    <property type="entry name" value="GlcN6P_deaminase-like"/>
</dbReference>
<proteinExistence type="predicted"/>
<dbReference type="OrthoDB" id="9791139at2"/>
<sequence length="362" mass="41422">MKLDQQTLVYEKIKAGCTRFVGKTILHTAPHHDDILLGYHTYAMQLLSGNTNHILYATSGYNGVRDEYVAKMIRGLDESIIATAMNMSYEQLLHRFAQAYTAYASKEMLLLTQYMIIQFVADIFGCRTNEAIADRLNLLTVYFSSKSQGLHEIELVQELKGRIRESEADRKWMISKGGIENINHFRALFYQASEQTFQQALQADVDRLSMYLEAVKPDIITIALDPQGIGPKNHFTTLQLITRALQQSQLKNVEILGYRNIWSNFELQEASLIIPVTQKNIDEMKSIFINCFATQKSTIFMGTDIDGNFADQAEQLQKIQLQQVQHALPTQDYHDVIRKEHVGAIFMKKLKVDELSDIVNSW</sequence>
<dbReference type="InterPro" id="IPR024078">
    <property type="entry name" value="LmbE-like_dom_sf"/>
</dbReference>
<evidence type="ECO:0000313" key="2">
    <source>
        <dbReference type="Proteomes" id="UP000254834"/>
    </source>
</evidence>
<dbReference type="PANTHER" id="PTHR42892">
    <property type="entry name" value="GLUCOSAMINE-6-PHOSPHATE DEAMINASE-LIKE PROTEIN BT_0258-RELATED"/>
    <property type="match status" value="1"/>
</dbReference>
<keyword evidence="2" id="KW-1185">Reference proteome</keyword>
<organism evidence="1 2">
    <name type="scientific">Candidatus Chromulinivorax destructor</name>
    <dbReference type="NCBI Taxonomy" id="2066483"/>
    <lineage>
        <taxon>Bacteria</taxon>
        <taxon>Candidatus Babelota</taxon>
        <taxon>Candidatus Babeliae</taxon>
        <taxon>Candidatus Babeliales</taxon>
        <taxon>Candidatus Chromulinivoraceae</taxon>
        <taxon>Candidatus Chromulinivorax</taxon>
    </lineage>
</organism>
<reference evidence="1 2" key="1">
    <citation type="submission" date="2017-12" db="EMBL/GenBank/DDBJ databases">
        <title>Chromulinavorax destructans is a abundant pathogen of dominant heterotrophic picoflagllates.</title>
        <authorList>
            <person name="Deeg C.M."/>
            <person name="Zimmer M."/>
            <person name="Suttle C.A."/>
        </authorList>
    </citation>
    <scope>NUCLEOTIDE SEQUENCE [LARGE SCALE GENOMIC DNA]</scope>
    <source>
        <strain evidence="1 2">SeV1</strain>
    </source>
</reference>
<dbReference type="Gene3D" id="3.40.50.10320">
    <property type="entry name" value="LmbE-like"/>
    <property type="match status" value="1"/>
</dbReference>
<dbReference type="EMBL" id="CP025544">
    <property type="protein sequence ID" value="AXK61087.1"/>
    <property type="molecule type" value="Genomic_DNA"/>
</dbReference>
<protein>
    <submittedName>
        <fullName evidence="1">Uncharacterized protein</fullName>
    </submittedName>
</protein>
<dbReference type="KEGG" id="cdes:C0J27_05140"/>
<name>A0A345ZCS0_9BACT</name>
<dbReference type="AlphaFoldDB" id="A0A345ZCS0"/>
<dbReference type="SUPFAM" id="SSF102588">
    <property type="entry name" value="LmbE-like"/>
    <property type="match status" value="1"/>
</dbReference>
<dbReference type="Proteomes" id="UP000254834">
    <property type="component" value="Chromosome"/>
</dbReference>